<evidence type="ECO:0000256" key="1">
    <source>
        <dbReference type="SAM" id="Phobius"/>
    </source>
</evidence>
<dbReference type="EMBL" id="JBHSQH010000001">
    <property type="protein sequence ID" value="MFC5973122.1"/>
    <property type="molecule type" value="Genomic_DNA"/>
</dbReference>
<dbReference type="Proteomes" id="UP001596099">
    <property type="component" value="Unassembled WGS sequence"/>
</dbReference>
<dbReference type="RefSeq" id="WP_247417286.1">
    <property type="nucleotide sequence ID" value="NZ_JALLGW010000001.1"/>
</dbReference>
<reference evidence="2 3" key="1">
    <citation type="journal article" date="2019" name="Int. J. Syst. Evol. Microbiol.">
        <title>The Global Catalogue of Microorganisms (GCM) 10K type strain sequencing project: providing services to taxonomists for standard genome sequencing and annotation.</title>
        <authorList>
            <consortium name="The Broad Institute Genomics Platform"/>
            <consortium name="The Broad Institute Genome Sequencing Center for Infectious Disease"/>
            <person name="Wu L."/>
            <person name="Ma J."/>
        </authorList>
    </citation>
    <scope>NUCLEOTIDE SEQUENCE [LARGE SCALE GENOMIC DNA]</scope>
    <source>
        <strain evidence="2 3">CGMCC 1.12543</strain>
    </source>
</reference>
<feature type="transmembrane region" description="Helical" evidence="1">
    <location>
        <begin position="24"/>
        <end position="43"/>
    </location>
</feature>
<dbReference type="Pfam" id="PF26047">
    <property type="entry name" value="DUF8015"/>
    <property type="match status" value="1"/>
</dbReference>
<evidence type="ECO:0000313" key="3">
    <source>
        <dbReference type="Proteomes" id="UP001596099"/>
    </source>
</evidence>
<keyword evidence="1" id="KW-0472">Membrane</keyword>
<dbReference type="AlphaFoldDB" id="A0ABD5RR23"/>
<organism evidence="2 3">
    <name type="scientific">Halomarina salina</name>
    <dbReference type="NCBI Taxonomy" id="1872699"/>
    <lineage>
        <taxon>Archaea</taxon>
        <taxon>Methanobacteriati</taxon>
        <taxon>Methanobacteriota</taxon>
        <taxon>Stenosarchaea group</taxon>
        <taxon>Halobacteria</taxon>
        <taxon>Halobacteriales</taxon>
        <taxon>Natronomonadaceae</taxon>
        <taxon>Halomarina</taxon>
    </lineage>
</organism>
<accession>A0ABD5RR23</accession>
<keyword evidence="1" id="KW-0812">Transmembrane</keyword>
<comment type="caution">
    <text evidence="2">The sequence shown here is derived from an EMBL/GenBank/DDBJ whole genome shotgun (WGS) entry which is preliminary data.</text>
</comment>
<keyword evidence="3" id="KW-1185">Reference proteome</keyword>
<protein>
    <submittedName>
        <fullName evidence="2">Uncharacterized protein</fullName>
    </submittedName>
</protein>
<gene>
    <name evidence="2" type="ORF">ACFPYI_17450</name>
</gene>
<sequence length="77" mass="8003">MRQDIDTGSDPAEPSVDRLSRYDLVLLVVPLAFLGALLVSALADVSTQSALSGAALVGAAVVADGLFRRPPRRPTSV</sequence>
<name>A0ABD5RR23_9EURY</name>
<feature type="transmembrane region" description="Helical" evidence="1">
    <location>
        <begin position="49"/>
        <end position="67"/>
    </location>
</feature>
<evidence type="ECO:0000313" key="2">
    <source>
        <dbReference type="EMBL" id="MFC5973122.1"/>
    </source>
</evidence>
<keyword evidence="1" id="KW-1133">Transmembrane helix</keyword>
<proteinExistence type="predicted"/>
<dbReference type="InterPro" id="IPR058328">
    <property type="entry name" value="DUF8015"/>
</dbReference>